<proteinExistence type="predicted"/>
<protein>
    <submittedName>
        <fullName evidence="2">Transglutaminase-like putative cysteine protease</fullName>
    </submittedName>
</protein>
<dbReference type="PANTHER" id="PTHR33490">
    <property type="entry name" value="BLR5614 PROTEIN-RELATED"/>
    <property type="match status" value="1"/>
</dbReference>
<comment type="caution">
    <text evidence="2">The sequence shown here is derived from an EMBL/GenBank/DDBJ whole genome shotgun (WGS) entry which is preliminary data.</text>
</comment>
<evidence type="ECO:0000313" key="3">
    <source>
        <dbReference type="Proteomes" id="UP000578112"/>
    </source>
</evidence>
<keyword evidence="2" id="KW-0645">Protease</keyword>
<dbReference type="RefSeq" id="WP_184989112.1">
    <property type="nucleotide sequence ID" value="NZ_BOMK01000029.1"/>
</dbReference>
<dbReference type="GO" id="GO:0006508">
    <property type="term" value="P:proteolysis"/>
    <property type="evidence" value="ECO:0007669"/>
    <property type="project" value="UniProtKB-KW"/>
</dbReference>
<dbReference type="EMBL" id="JACHNH010000001">
    <property type="protein sequence ID" value="MBB4759848.1"/>
    <property type="molecule type" value="Genomic_DNA"/>
</dbReference>
<dbReference type="Proteomes" id="UP000578112">
    <property type="component" value="Unassembled WGS sequence"/>
</dbReference>
<dbReference type="InterPro" id="IPR038765">
    <property type="entry name" value="Papain-like_cys_pep_sf"/>
</dbReference>
<keyword evidence="2" id="KW-0378">Hydrolase</keyword>
<name>A0A7W7MME9_9ACTN</name>
<accession>A0A7W7MME9</accession>
<dbReference type="Pfam" id="PF01841">
    <property type="entry name" value="Transglut_core"/>
    <property type="match status" value="1"/>
</dbReference>
<evidence type="ECO:0000259" key="1">
    <source>
        <dbReference type="SMART" id="SM00460"/>
    </source>
</evidence>
<organism evidence="2 3">
    <name type="scientific">Actinoplanes digitatis</name>
    <dbReference type="NCBI Taxonomy" id="1868"/>
    <lineage>
        <taxon>Bacteria</taxon>
        <taxon>Bacillati</taxon>
        <taxon>Actinomycetota</taxon>
        <taxon>Actinomycetes</taxon>
        <taxon>Micromonosporales</taxon>
        <taxon>Micromonosporaceae</taxon>
        <taxon>Actinoplanes</taxon>
    </lineage>
</organism>
<dbReference type="GO" id="GO:0008233">
    <property type="term" value="F:peptidase activity"/>
    <property type="evidence" value="ECO:0007669"/>
    <property type="project" value="UniProtKB-KW"/>
</dbReference>
<dbReference type="Pfam" id="PF08379">
    <property type="entry name" value="Bact_transglu_N"/>
    <property type="match status" value="1"/>
</dbReference>
<dbReference type="InterPro" id="IPR013589">
    <property type="entry name" value="Bac_transglu_N"/>
</dbReference>
<dbReference type="SMART" id="SM00460">
    <property type="entry name" value="TGc"/>
    <property type="match status" value="1"/>
</dbReference>
<dbReference type="AlphaFoldDB" id="A0A7W7MME9"/>
<dbReference type="SUPFAM" id="SSF54001">
    <property type="entry name" value="Cysteine proteinases"/>
    <property type="match status" value="1"/>
</dbReference>
<gene>
    <name evidence="2" type="ORF">BJ971_000404</name>
</gene>
<feature type="domain" description="Transglutaminase-like" evidence="1">
    <location>
        <begin position="178"/>
        <end position="245"/>
    </location>
</feature>
<reference evidence="2 3" key="1">
    <citation type="submission" date="2020-08" db="EMBL/GenBank/DDBJ databases">
        <title>Sequencing the genomes of 1000 actinobacteria strains.</title>
        <authorList>
            <person name="Klenk H.-P."/>
        </authorList>
    </citation>
    <scope>NUCLEOTIDE SEQUENCE [LARGE SCALE GENOMIC DNA]</scope>
    <source>
        <strain evidence="2 3">DSM 43149</strain>
    </source>
</reference>
<evidence type="ECO:0000313" key="2">
    <source>
        <dbReference type="EMBL" id="MBB4759848.1"/>
    </source>
</evidence>
<dbReference type="PANTHER" id="PTHR33490:SF6">
    <property type="entry name" value="SLL1049 PROTEIN"/>
    <property type="match status" value="1"/>
</dbReference>
<dbReference type="Gene3D" id="3.10.620.30">
    <property type="match status" value="1"/>
</dbReference>
<keyword evidence="3" id="KW-1185">Reference proteome</keyword>
<sequence>MSGPLVDSWRLKIQHKSGFDYAGPVSSSYNEARMWPRNESHQAVLDARVEVWPPARTYRYEDYWGTVVTAFDVHAKHEALTVTATSTVETLPPGDLIEQGEGAAWDELEMPENVDRWYELLVASKRTVLDAELAGIAADIRGAHGTPHAAALAVCEFVRGEVAYQPGATGVQSDALHAWAQRKGVCQDISHLTVGLLREMGLPARYVSGYLHPSPAAAIGDSVVGQSHAWVEWWVGRWTAFDPTNGVPVGERHVVVGRGREYGDVPPLKGVYAGPQSTGQGVEVTITRLR</sequence>
<dbReference type="InterPro" id="IPR002931">
    <property type="entry name" value="Transglutaminase-like"/>
</dbReference>